<dbReference type="Proteomes" id="UP000887013">
    <property type="component" value="Unassembled WGS sequence"/>
</dbReference>
<gene>
    <name evidence="1" type="ORF">NPIL_93031</name>
</gene>
<name>A0A8X6P7D4_NEPPI</name>
<keyword evidence="2" id="KW-1185">Reference proteome</keyword>
<evidence type="ECO:0000313" key="2">
    <source>
        <dbReference type="Proteomes" id="UP000887013"/>
    </source>
</evidence>
<sequence length="206" mass="22934">MLVKNGKIERYHHFENRSHRTDPKAHKRAIFYVFAFQKSPNGGNYTSLAQGDAIRPASRMSVPALVKMLGLKPGEIGNGSFMGIFSNHSYCFLKIFFSFSGLALNTTTSCLVSSFSPLQSKKMNLWCYSPSLFANEAPQGQVMPKESADWNFWPDRLATQSESKSNGCMNLVIRLRAGNRASSTETVRRGIEVTCLTLGNLSRHSV</sequence>
<accession>A0A8X6P7D4</accession>
<dbReference type="EMBL" id="BMAW01065350">
    <property type="protein sequence ID" value="GFT50028.1"/>
    <property type="molecule type" value="Genomic_DNA"/>
</dbReference>
<reference evidence="1" key="1">
    <citation type="submission" date="2020-08" db="EMBL/GenBank/DDBJ databases">
        <title>Multicomponent nature underlies the extraordinary mechanical properties of spider dragline silk.</title>
        <authorList>
            <person name="Kono N."/>
            <person name="Nakamura H."/>
            <person name="Mori M."/>
            <person name="Yoshida Y."/>
            <person name="Ohtoshi R."/>
            <person name="Malay A.D."/>
            <person name="Moran D.A.P."/>
            <person name="Tomita M."/>
            <person name="Numata K."/>
            <person name="Arakawa K."/>
        </authorList>
    </citation>
    <scope>NUCLEOTIDE SEQUENCE</scope>
</reference>
<protein>
    <submittedName>
        <fullName evidence="1">Uncharacterized protein</fullName>
    </submittedName>
</protein>
<comment type="caution">
    <text evidence="1">The sequence shown here is derived from an EMBL/GenBank/DDBJ whole genome shotgun (WGS) entry which is preliminary data.</text>
</comment>
<organism evidence="1 2">
    <name type="scientific">Nephila pilipes</name>
    <name type="common">Giant wood spider</name>
    <name type="synonym">Nephila maculata</name>
    <dbReference type="NCBI Taxonomy" id="299642"/>
    <lineage>
        <taxon>Eukaryota</taxon>
        <taxon>Metazoa</taxon>
        <taxon>Ecdysozoa</taxon>
        <taxon>Arthropoda</taxon>
        <taxon>Chelicerata</taxon>
        <taxon>Arachnida</taxon>
        <taxon>Araneae</taxon>
        <taxon>Araneomorphae</taxon>
        <taxon>Entelegynae</taxon>
        <taxon>Araneoidea</taxon>
        <taxon>Nephilidae</taxon>
        <taxon>Nephila</taxon>
    </lineage>
</organism>
<proteinExistence type="predicted"/>
<evidence type="ECO:0000313" key="1">
    <source>
        <dbReference type="EMBL" id="GFT50028.1"/>
    </source>
</evidence>
<dbReference type="AlphaFoldDB" id="A0A8X6P7D4"/>